<feature type="region of interest" description="Disordered" evidence="1">
    <location>
        <begin position="102"/>
        <end position="125"/>
    </location>
</feature>
<reference evidence="2 3" key="1">
    <citation type="submission" date="2020-04" db="EMBL/GenBank/DDBJ databases">
        <title>Perkinsus olseni comparative genomics.</title>
        <authorList>
            <person name="Bogema D.R."/>
        </authorList>
    </citation>
    <scope>NUCLEOTIDE SEQUENCE [LARGE SCALE GENOMIC DNA]</scope>
    <source>
        <strain evidence="2">ATCC PRA-205</strain>
    </source>
</reference>
<feature type="compositionally biased region" description="Basic and acidic residues" evidence="1">
    <location>
        <begin position="9"/>
        <end position="20"/>
    </location>
</feature>
<dbReference type="Proteomes" id="UP000574390">
    <property type="component" value="Unassembled WGS sequence"/>
</dbReference>
<organism evidence="2 3">
    <name type="scientific">Perkinsus olseni</name>
    <name type="common">Perkinsus atlanticus</name>
    <dbReference type="NCBI Taxonomy" id="32597"/>
    <lineage>
        <taxon>Eukaryota</taxon>
        <taxon>Sar</taxon>
        <taxon>Alveolata</taxon>
        <taxon>Perkinsozoa</taxon>
        <taxon>Perkinsea</taxon>
        <taxon>Perkinsida</taxon>
        <taxon>Perkinsidae</taxon>
        <taxon>Perkinsus</taxon>
    </lineage>
</organism>
<feature type="non-terminal residue" evidence="2">
    <location>
        <position position="1"/>
    </location>
</feature>
<dbReference type="EMBL" id="JABANM010015536">
    <property type="protein sequence ID" value="KAF4730895.1"/>
    <property type="molecule type" value="Genomic_DNA"/>
</dbReference>
<evidence type="ECO:0000313" key="3">
    <source>
        <dbReference type="Proteomes" id="UP000574390"/>
    </source>
</evidence>
<dbReference type="AlphaFoldDB" id="A0A7J6SE08"/>
<protein>
    <submittedName>
        <fullName evidence="2">Uncharacterized protein</fullName>
    </submittedName>
</protein>
<name>A0A7J6SE08_PEROL</name>
<feature type="non-terminal residue" evidence="2">
    <location>
        <position position="125"/>
    </location>
</feature>
<evidence type="ECO:0000256" key="1">
    <source>
        <dbReference type="SAM" id="MobiDB-lite"/>
    </source>
</evidence>
<feature type="region of interest" description="Disordered" evidence="1">
    <location>
        <begin position="1"/>
        <end position="20"/>
    </location>
</feature>
<comment type="caution">
    <text evidence="2">The sequence shown here is derived from an EMBL/GenBank/DDBJ whole genome shotgun (WGS) entry which is preliminary data.</text>
</comment>
<proteinExistence type="predicted"/>
<sequence length="125" mass="14640">HEENRKRRVEMQRLGDEKTKEAVDNKNVGSILKTLALVYSLVGLARMRELLTEKRMKDTSEAERSEAASRIQRYYRRWIRTCRVGKCKEDQECKNCEVISDEEPREKWSDAPKEVHEGDSVVLGE</sequence>
<evidence type="ECO:0000313" key="2">
    <source>
        <dbReference type="EMBL" id="KAF4730895.1"/>
    </source>
</evidence>
<gene>
    <name evidence="2" type="ORF">FOZ62_010826</name>
</gene>
<feature type="compositionally biased region" description="Basic and acidic residues" evidence="1">
    <location>
        <begin position="102"/>
        <end position="119"/>
    </location>
</feature>
<accession>A0A7J6SE08</accession>